<evidence type="ECO:0000259" key="3">
    <source>
        <dbReference type="Pfam" id="PF00588"/>
    </source>
</evidence>
<protein>
    <submittedName>
        <fullName evidence="4">RNA methyltransferase</fullName>
    </submittedName>
</protein>
<accession>A0ABM7S6L0</accession>
<dbReference type="InterPro" id="IPR001537">
    <property type="entry name" value="SpoU_MeTrfase"/>
</dbReference>
<evidence type="ECO:0000313" key="4">
    <source>
        <dbReference type="EMBL" id="BCY29173.1"/>
    </source>
</evidence>
<reference evidence="4 5" key="1">
    <citation type="submission" date="2021-06" db="EMBL/GenBank/DDBJ databases">
        <title>Whole genome sequences of Flavobacterium sp. KK2020170 and assembly.</title>
        <authorList>
            <person name="Kitahara K."/>
            <person name="Miyoshi S."/>
            <person name="Uesaka K."/>
        </authorList>
    </citation>
    <scope>NUCLEOTIDE SEQUENCE [LARGE SCALE GENOMIC DNA]</scope>
    <source>
        <strain evidence="4 5">KK2020170</strain>
    </source>
</reference>
<evidence type="ECO:0000256" key="1">
    <source>
        <dbReference type="ARBA" id="ARBA00022603"/>
    </source>
</evidence>
<keyword evidence="5" id="KW-1185">Reference proteome</keyword>
<dbReference type="PANTHER" id="PTHR43191">
    <property type="entry name" value="RRNA METHYLTRANSFERASE 3"/>
    <property type="match status" value="1"/>
</dbReference>
<feature type="domain" description="tRNA/rRNA methyltransferase SpoU type" evidence="3">
    <location>
        <begin position="18"/>
        <end position="160"/>
    </location>
</feature>
<proteinExistence type="predicted"/>
<sequence length="168" mass="19196">MEQLDHFTTEFQARKFPITVICDEVYFQQNIGSIFRVCEAFGVEKIIFTGKNFILSERKVNKTSRNTHKIVPYEIYLNKEELLSYLQNSNAEIIALEITSKSKPIENVQLNSKPIILIIGSEIYGVSKELLSVCNQSVHIQMFGKNSSMNVVQSLGISLYELTKILNK</sequence>
<dbReference type="RefSeq" id="WP_221258265.1">
    <property type="nucleotide sequence ID" value="NZ_AP024749.1"/>
</dbReference>
<dbReference type="Proteomes" id="UP000825258">
    <property type="component" value="Chromosome"/>
</dbReference>
<dbReference type="InterPro" id="IPR029028">
    <property type="entry name" value="Alpha/beta_knot_MTases"/>
</dbReference>
<dbReference type="SUPFAM" id="SSF75217">
    <property type="entry name" value="alpha/beta knot"/>
    <property type="match status" value="1"/>
</dbReference>
<keyword evidence="2" id="KW-0808">Transferase</keyword>
<dbReference type="CDD" id="cd18082">
    <property type="entry name" value="SpoU-like_family"/>
    <property type="match status" value="1"/>
</dbReference>
<keyword evidence="1 4" id="KW-0489">Methyltransferase</keyword>
<dbReference type="EMBL" id="AP024749">
    <property type="protein sequence ID" value="BCY29173.1"/>
    <property type="molecule type" value="Genomic_DNA"/>
</dbReference>
<organism evidence="4 5">
    <name type="scientific">Flavobacterium okayamense</name>
    <dbReference type="NCBI Taxonomy" id="2830782"/>
    <lineage>
        <taxon>Bacteria</taxon>
        <taxon>Pseudomonadati</taxon>
        <taxon>Bacteroidota</taxon>
        <taxon>Flavobacteriia</taxon>
        <taxon>Flavobacteriales</taxon>
        <taxon>Flavobacteriaceae</taxon>
        <taxon>Flavobacterium</taxon>
    </lineage>
</organism>
<dbReference type="GO" id="GO:0008168">
    <property type="term" value="F:methyltransferase activity"/>
    <property type="evidence" value="ECO:0007669"/>
    <property type="project" value="UniProtKB-KW"/>
</dbReference>
<gene>
    <name evidence="4" type="ORF">KK2020170_20410</name>
</gene>
<dbReference type="Pfam" id="PF00588">
    <property type="entry name" value="SpoU_methylase"/>
    <property type="match status" value="1"/>
</dbReference>
<dbReference type="Gene3D" id="3.40.1280.10">
    <property type="match status" value="1"/>
</dbReference>
<dbReference type="InterPro" id="IPR029026">
    <property type="entry name" value="tRNA_m1G_MTases_N"/>
</dbReference>
<evidence type="ECO:0000256" key="2">
    <source>
        <dbReference type="ARBA" id="ARBA00022679"/>
    </source>
</evidence>
<dbReference type="GO" id="GO:0032259">
    <property type="term" value="P:methylation"/>
    <property type="evidence" value="ECO:0007669"/>
    <property type="project" value="UniProtKB-KW"/>
</dbReference>
<evidence type="ECO:0000313" key="5">
    <source>
        <dbReference type="Proteomes" id="UP000825258"/>
    </source>
</evidence>
<dbReference type="PANTHER" id="PTHR43191:SF7">
    <property type="entry name" value="OBP33PEP LIKE PROTEIN"/>
    <property type="match status" value="1"/>
</dbReference>
<name>A0ABM7S6L0_9FLAO</name>
<dbReference type="InterPro" id="IPR051259">
    <property type="entry name" value="rRNA_Methyltransferase"/>
</dbReference>